<feature type="region of interest" description="Disordered" evidence="1">
    <location>
        <begin position="53"/>
        <end position="167"/>
    </location>
</feature>
<comment type="caution">
    <text evidence="3">The sequence shown here is derived from an EMBL/GenBank/DDBJ whole genome shotgun (WGS) entry which is preliminary data.</text>
</comment>
<proteinExistence type="predicted"/>
<dbReference type="AlphaFoldDB" id="A0AA40CXR4"/>
<feature type="region of interest" description="Disordered" evidence="1">
    <location>
        <begin position="1"/>
        <end position="38"/>
    </location>
</feature>
<feature type="compositionally biased region" description="Low complexity" evidence="1">
    <location>
        <begin position="131"/>
        <end position="145"/>
    </location>
</feature>
<dbReference type="Pfam" id="PF25545">
    <property type="entry name" value="DUF7924"/>
    <property type="match status" value="1"/>
</dbReference>
<feature type="compositionally biased region" description="Basic residues" evidence="1">
    <location>
        <begin position="1"/>
        <end position="10"/>
    </location>
</feature>
<feature type="compositionally biased region" description="Polar residues" evidence="1">
    <location>
        <begin position="118"/>
        <end position="128"/>
    </location>
</feature>
<sequence length="761" mass="84476">MARPQNRKRQRADELSQDDPPPKKIKSTGEHHDSWQYPPEFWDRLSKIPLTQNALEELDRRTSNSRPSFPPPGPTGLVSHSVRTTATRELAGFARHGGPDLCDLRRYPEPTKDHQPTGAMSSDQSSRSRATKSTDPTTVSTTSRTTKSKKSRTPCDRGFEQHMTDHSVHPTYKSRKADLEEIRAVMAVPRPSLSPSKFSEGAFEGFQESDAQAKDEDDVRVYVVPTITGARRTDHPSAMNTLFGNLESLTDGTIAPAKPDIYFGAYPETLERPIRDELDRHVIPSTLEDKPMAPNFFVEVKGPYGAPAVATLQARYDGAIGARAMHSLQNYGEDKPVYDGKAYTFSSTYHAGTGTLQLYAHHPNAPTTPGGRPEYHMTQVDTWGMTGNMDSFRRGATAARNARDLAKQHRDSFIQAANVRVPQPDTQSSSGLDGTDATDVQREEESGSLEDGVDYVDYSASQDVSGEEPPTQHPEDATEWCDDARVDNIGYSFSQDNGEPPTPQHPDAANWYEDDEFAISQHVPYQNDVLQSPGLEAPRQKPHLSTDEGEDVGLSRRVMEVRVTKFSHMLHADEFVFYNGKTKVVTRKQDGKEVEYNGKTAWACDGKKTTYISRKRIGWPCVKWRIGWIWCRLCWLSTACTNSDLPILRDILVPRVHTAVRANCRQLVPGATAAPWELVPERTSWAWRCPEPDGPAGRVTLGRRLRLSRECERVAAGAEGGRCQQASKPGILSTGESTMNDTGVTECVAIDSRADRALIAA</sequence>
<dbReference type="Proteomes" id="UP001174936">
    <property type="component" value="Unassembled WGS sequence"/>
</dbReference>
<feature type="region of interest" description="Disordered" evidence="1">
    <location>
        <begin position="415"/>
        <end position="455"/>
    </location>
</feature>
<feature type="domain" description="DUF7924" evidence="2">
    <location>
        <begin position="256"/>
        <end position="388"/>
    </location>
</feature>
<evidence type="ECO:0000256" key="1">
    <source>
        <dbReference type="SAM" id="MobiDB-lite"/>
    </source>
</evidence>
<dbReference type="InterPro" id="IPR057684">
    <property type="entry name" value="DUF7924"/>
</dbReference>
<reference evidence="3" key="1">
    <citation type="submission" date="2023-06" db="EMBL/GenBank/DDBJ databases">
        <title>Genome-scale phylogeny and comparative genomics of the fungal order Sordariales.</title>
        <authorList>
            <consortium name="Lawrence Berkeley National Laboratory"/>
            <person name="Hensen N."/>
            <person name="Bonometti L."/>
            <person name="Westerberg I."/>
            <person name="Brannstrom I.O."/>
            <person name="Guillou S."/>
            <person name="Cros-Aarteil S."/>
            <person name="Calhoun S."/>
            <person name="Haridas S."/>
            <person name="Kuo A."/>
            <person name="Mondo S."/>
            <person name="Pangilinan J."/>
            <person name="Riley R."/>
            <person name="Labutti K."/>
            <person name="Andreopoulos B."/>
            <person name="Lipzen A."/>
            <person name="Chen C."/>
            <person name="Yanf M."/>
            <person name="Daum C."/>
            <person name="Ng V."/>
            <person name="Clum A."/>
            <person name="Steindorff A."/>
            <person name="Ohm R."/>
            <person name="Martin F."/>
            <person name="Silar P."/>
            <person name="Natvig D."/>
            <person name="Lalanne C."/>
            <person name="Gautier V."/>
            <person name="Ament-Velasquez S.L."/>
            <person name="Kruys A."/>
            <person name="Hutchinson M.I."/>
            <person name="Powell A.J."/>
            <person name="Barry K."/>
            <person name="Miller A.N."/>
            <person name="Grigoriev I.V."/>
            <person name="Debuchy R."/>
            <person name="Gladieux P."/>
            <person name="Thoren M.H."/>
            <person name="Johannesson H."/>
        </authorList>
    </citation>
    <scope>NUCLEOTIDE SEQUENCE</scope>
    <source>
        <strain evidence="3">SMH2532-1</strain>
    </source>
</reference>
<organism evidence="3 4">
    <name type="scientific">Cercophora newfieldiana</name>
    <dbReference type="NCBI Taxonomy" id="92897"/>
    <lineage>
        <taxon>Eukaryota</taxon>
        <taxon>Fungi</taxon>
        <taxon>Dikarya</taxon>
        <taxon>Ascomycota</taxon>
        <taxon>Pezizomycotina</taxon>
        <taxon>Sordariomycetes</taxon>
        <taxon>Sordariomycetidae</taxon>
        <taxon>Sordariales</taxon>
        <taxon>Lasiosphaeriaceae</taxon>
        <taxon>Cercophora</taxon>
    </lineage>
</organism>
<protein>
    <recommendedName>
        <fullName evidence="2">DUF7924 domain-containing protein</fullName>
    </recommendedName>
</protein>
<gene>
    <name evidence="3" type="ORF">B0T16DRAFT_8588</name>
</gene>
<evidence type="ECO:0000313" key="3">
    <source>
        <dbReference type="EMBL" id="KAK0655281.1"/>
    </source>
</evidence>
<dbReference type="EMBL" id="JAULSV010000001">
    <property type="protein sequence ID" value="KAK0655281.1"/>
    <property type="molecule type" value="Genomic_DNA"/>
</dbReference>
<keyword evidence="4" id="KW-1185">Reference proteome</keyword>
<accession>A0AA40CXR4</accession>
<evidence type="ECO:0000259" key="2">
    <source>
        <dbReference type="Pfam" id="PF25545"/>
    </source>
</evidence>
<feature type="compositionally biased region" description="Basic and acidic residues" evidence="1">
    <location>
        <begin position="102"/>
        <end position="115"/>
    </location>
</feature>
<feature type="compositionally biased region" description="Basic and acidic residues" evidence="1">
    <location>
        <begin position="153"/>
        <end position="167"/>
    </location>
</feature>
<name>A0AA40CXR4_9PEZI</name>
<feature type="region of interest" description="Disordered" evidence="1">
    <location>
        <begin position="532"/>
        <end position="551"/>
    </location>
</feature>
<evidence type="ECO:0000313" key="4">
    <source>
        <dbReference type="Proteomes" id="UP001174936"/>
    </source>
</evidence>